<gene>
    <name evidence="1" type="ORF">AB6A40_002923</name>
</gene>
<evidence type="ECO:0000313" key="2">
    <source>
        <dbReference type="Proteomes" id="UP001608902"/>
    </source>
</evidence>
<dbReference type="Proteomes" id="UP001608902">
    <property type="component" value="Unassembled WGS sequence"/>
</dbReference>
<dbReference type="AlphaFoldDB" id="A0ABD6E806"/>
<protein>
    <recommendedName>
        <fullName evidence="3">Thyrotropin-releasing hormone-degrading ectoenzyme</fullName>
    </recommendedName>
</protein>
<dbReference type="Gene3D" id="1.25.50.20">
    <property type="match status" value="1"/>
</dbReference>
<sequence length="669" mass="76369">MLEIAYKAPVLSHRIIFAIGDFKYETRLAVSNTSVIVLCEKRTMPRVISFLANEAREMVSAMEEHFGRSLIKTDLYFIMIPGMNVFKANSFLVMIGNENPVCSNPFFLWELVRESVVMTWLGLTTTNSNEKMIIDGAVSYLVGSLVSKRRMGSEWVSSVLSEKLRNALPLELDERLSYGWIKAEFNNSFPLSDSIDDTSKHQLALLPGHMVEMLKSLVGHNAMNEALNSFLFDRRQTGDGSLLERMEEVVLKEKQNDWCGRPFNVTEFFTQWIRKGWPKIGVSVTKLPLHIHINHRKNFAVRVSSVRNDEGVDEYPPIPVFVRSLNTGSESVIWQSQECGTVSSHDEYIMTHVYKSDVILRVGSPSLLRITYEESGPLGYPTLISEVYSRKAGVSTEEELTFAADRLHFLLTQRWSPDYIQIIHLMDVFLKNSDDSAMFILFWPMIRRLYKIMAGTYRDHVFNDYVYDLLGRQYFTLWWRNSEDSQKNLHRRKLFPFTIRWNFDMALEIAMGLFSDSVSKGSPLNPGNHRLVDLAESAFCAAVMNNVTYFYFLHEAVLNAKNDIKGANYLYDEVIRSLACTNDEATIASLIDAVFVAINSEKHQRFQSITASQYIGVLADNALSGKFMLGHLLNDGNTAHILHESGYLRPYLAAMTSFCYTIKCLGQVQ</sequence>
<comment type="caution">
    <text evidence="1">The sequence shown here is derived from an EMBL/GenBank/DDBJ whole genome shotgun (WGS) entry which is preliminary data.</text>
</comment>
<dbReference type="PANTHER" id="PTHR11533">
    <property type="entry name" value="PROTEASE M1 ZINC METALLOPROTEASE"/>
    <property type="match status" value="1"/>
</dbReference>
<evidence type="ECO:0008006" key="3">
    <source>
        <dbReference type="Google" id="ProtNLM"/>
    </source>
</evidence>
<evidence type="ECO:0000313" key="1">
    <source>
        <dbReference type="EMBL" id="MFH4976214.1"/>
    </source>
</evidence>
<dbReference type="PANTHER" id="PTHR11533:SF293">
    <property type="entry name" value="AMINOPEPTIDASE-2-RELATED"/>
    <property type="match status" value="1"/>
</dbReference>
<organism evidence="1 2">
    <name type="scientific">Gnathostoma spinigerum</name>
    <dbReference type="NCBI Taxonomy" id="75299"/>
    <lineage>
        <taxon>Eukaryota</taxon>
        <taxon>Metazoa</taxon>
        <taxon>Ecdysozoa</taxon>
        <taxon>Nematoda</taxon>
        <taxon>Chromadorea</taxon>
        <taxon>Rhabditida</taxon>
        <taxon>Spirurina</taxon>
        <taxon>Gnathostomatomorpha</taxon>
        <taxon>Gnathostomatoidea</taxon>
        <taxon>Gnathostomatidae</taxon>
        <taxon>Gnathostoma</taxon>
    </lineage>
</organism>
<proteinExistence type="predicted"/>
<dbReference type="EMBL" id="JBGFUD010001381">
    <property type="protein sequence ID" value="MFH4976214.1"/>
    <property type="molecule type" value="Genomic_DNA"/>
</dbReference>
<accession>A0ABD6E806</accession>
<dbReference type="InterPro" id="IPR027268">
    <property type="entry name" value="Peptidase_M4/M1_CTD_sf"/>
</dbReference>
<reference evidence="1 2" key="1">
    <citation type="submission" date="2024-08" db="EMBL/GenBank/DDBJ databases">
        <title>Gnathostoma spinigerum genome.</title>
        <authorList>
            <person name="Gonzalez-Bertolin B."/>
            <person name="Monzon S."/>
            <person name="Zaballos A."/>
            <person name="Jimenez P."/>
            <person name="Dekumyoy P."/>
            <person name="Varona S."/>
            <person name="Cuesta I."/>
            <person name="Sumanam S."/>
            <person name="Adisakwattana P."/>
            <person name="Gasser R.B."/>
            <person name="Hernandez-Gonzalez A."/>
            <person name="Young N.D."/>
            <person name="Perteguer M.J."/>
        </authorList>
    </citation>
    <scope>NUCLEOTIDE SEQUENCE [LARGE SCALE GENOMIC DNA]</scope>
    <source>
        <strain evidence="1">AL3</strain>
        <tissue evidence="1">Liver</tissue>
    </source>
</reference>
<keyword evidence="2" id="KW-1185">Reference proteome</keyword>
<dbReference type="InterPro" id="IPR050344">
    <property type="entry name" value="Peptidase_M1_aminopeptidases"/>
</dbReference>
<dbReference type="Gene3D" id="1.10.390.10">
    <property type="entry name" value="Neutral Protease Domain 2"/>
    <property type="match status" value="1"/>
</dbReference>
<name>A0ABD6E806_9BILA</name>